<dbReference type="SUPFAM" id="SSF56935">
    <property type="entry name" value="Porins"/>
    <property type="match status" value="1"/>
</dbReference>
<dbReference type="GO" id="GO:0009279">
    <property type="term" value="C:cell outer membrane"/>
    <property type="evidence" value="ECO:0007669"/>
    <property type="project" value="TreeGrafter"/>
</dbReference>
<keyword evidence="4" id="KW-1185">Reference proteome</keyword>
<evidence type="ECO:0000259" key="2">
    <source>
        <dbReference type="Pfam" id="PF07715"/>
    </source>
</evidence>
<dbReference type="InterPro" id="IPR008969">
    <property type="entry name" value="CarboxyPept-like_regulatory"/>
</dbReference>
<dbReference type="GO" id="GO:0044718">
    <property type="term" value="P:siderophore transmembrane transport"/>
    <property type="evidence" value="ECO:0007669"/>
    <property type="project" value="TreeGrafter"/>
</dbReference>
<keyword evidence="3" id="KW-0675">Receptor</keyword>
<dbReference type="AlphaFoldDB" id="A0A495WDM5"/>
<dbReference type="EMBL" id="RBXN01000003">
    <property type="protein sequence ID" value="RKT58913.1"/>
    <property type="molecule type" value="Genomic_DNA"/>
</dbReference>
<gene>
    <name evidence="3" type="ORF">BC742_1046</name>
</gene>
<dbReference type="RefSeq" id="WP_022599903.1">
    <property type="nucleotide sequence ID" value="NZ_KI440780.1"/>
</dbReference>
<comment type="caution">
    <text evidence="3">The sequence shown here is derived from an EMBL/GenBank/DDBJ whole genome shotgun (WGS) entry which is preliminary data.</text>
</comment>
<dbReference type="InterPro" id="IPR012910">
    <property type="entry name" value="Plug_dom"/>
</dbReference>
<keyword evidence="1" id="KW-0732">Signal</keyword>
<organism evidence="3 4">
    <name type="scientific">Coprobacter fastidiosus NSB1 = JCM 33896</name>
    <dbReference type="NCBI Taxonomy" id="1349822"/>
    <lineage>
        <taxon>Bacteria</taxon>
        <taxon>Pseudomonadati</taxon>
        <taxon>Bacteroidota</taxon>
        <taxon>Bacteroidia</taxon>
        <taxon>Bacteroidales</taxon>
        <taxon>Barnesiellaceae</taxon>
        <taxon>Coprobacter</taxon>
    </lineage>
</organism>
<evidence type="ECO:0000313" key="4">
    <source>
        <dbReference type="Proteomes" id="UP000269493"/>
    </source>
</evidence>
<reference evidence="3 4" key="1">
    <citation type="submission" date="2018-10" db="EMBL/GenBank/DDBJ databases">
        <title>Genomic Encyclopedia of Archaeal and Bacterial Type Strains, Phase II (KMG-II): from individual species to whole genera.</title>
        <authorList>
            <person name="Goeker M."/>
        </authorList>
    </citation>
    <scope>NUCLEOTIDE SEQUENCE [LARGE SCALE GENOMIC DNA]</scope>
    <source>
        <strain evidence="3 4">NSB1</strain>
    </source>
</reference>
<dbReference type="Gene3D" id="2.170.130.10">
    <property type="entry name" value="TonB-dependent receptor, plug domain"/>
    <property type="match status" value="1"/>
</dbReference>
<dbReference type="SUPFAM" id="SSF49464">
    <property type="entry name" value="Carboxypeptidase regulatory domain-like"/>
    <property type="match status" value="1"/>
</dbReference>
<sequence>MNLKKIILIFFVTFLYFPFVRAVPDKVIFSGCVRDTLTKELLEFATIQLKGKNTFSVLSDKNGNFKFSSVLPGEYVLQVSYLGYVSWQKKIELKSDLFLQINMTARSNKLKEVVITAAESPGIVSSSKIDRAAMAHLQPTSFADLLELLPGNISQTPNMGVANTITLRETGTLNASGGKSDNPDYSISSLGTLFLVDGAPINGDANMQYIPSGSDSSSPEYKRNITNKGVDMRSISTDDIESVEIVRGIPSAEYGNLTSGLVNIKRIRKSTPFTARFKADEYSKLFSVGKGFAVPGQDLILNIDGGYLDSKVDPRNNLENYKRINASVRSTWNLKKEMWNMGWNSGVDYTGSFDNVKTDPDLSYQKIDKYKSTYNRTAFTNNFSWTFPKVDLIKSIELNSSVSIQSDRLKRTKLMSPQRATVAPTSMEEGVHDGTYLLGQYVADYLSEGKPLNAFLKIKGELEFFLGKVKNGMKAGGEWNYSKNRGRGQVYDISHPIVTSGWTTRPRAYKDIPALQNLSFFLEDNITARMGKHKWETLAGVRSISLVGMSPAYLLQGKVYLDPRINSRWSFPGIRLGNHDLNIDISGGYGLTTKMPTIDYLYPNKWYNDIIQLNYYDVNKPLEYSRINVRTYIKDITNYRLKPSRNRKWEVRSDISYNGNRLSVTYFRERLTSGFRYSSYYMPFEYRKYDASSIDAGSLQGPPALEDISYTDTRKLDGYTQAANGSRLEKEGVEFQFTSQRIRPLRTSVIINGAWFKSTYTNSQPMFETVSEVVDNRPIQEEYVGLYDWNSGRINQQFNTNFMLDTQVPEWGLIFSTSVQCMWFVSTQRMYQNGVPVSYLDVNDGLLHPYTQESAEDMKLQFLVKTYNADSFKKQTVPMAMYVNFKATKQIGKYLKLALFANRILDYLPDYTSNGLQIRRNVNPYFGMELNFSL</sequence>
<dbReference type="Pfam" id="PF13715">
    <property type="entry name" value="CarbopepD_reg_2"/>
    <property type="match status" value="1"/>
</dbReference>
<dbReference type="PANTHER" id="PTHR30069">
    <property type="entry name" value="TONB-DEPENDENT OUTER MEMBRANE RECEPTOR"/>
    <property type="match status" value="1"/>
</dbReference>
<evidence type="ECO:0000256" key="1">
    <source>
        <dbReference type="ARBA" id="ARBA00022729"/>
    </source>
</evidence>
<evidence type="ECO:0000313" key="3">
    <source>
        <dbReference type="EMBL" id="RKT58913.1"/>
    </source>
</evidence>
<feature type="domain" description="TonB-dependent receptor plug" evidence="2">
    <location>
        <begin position="119"/>
        <end position="258"/>
    </location>
</feature>
<accession>A0A495WDM5</accession>
<dbReference type="PANTHER" id="PTHR30069:SF29">
    <property type="entry name" value="HEMOGLOBIN AND HEMOGLOBIN-HAPTOGLOBIN-BINDING PROTEIN 1-RELATED"/>
    <property type="match status" value="1"/>
</dbReference>
<dbReference type="Proteomes" id="UP000269493">
    <property type="component" value="Unassembled WGS sequence"/>
</dbReference>
<protein>
    <submittedName>
        <fullName evidence="3">TonB-dependent receptor-like protein</fullName>
    </submittedName>
</protein>
<dbReference type="GeneID" id="92928847"/>
<proteinExistence type="predicted"/>
<dbReference type="InterPro" id="IPR039426">
    <property type="entry name" value="TonB-dep_rcpt-like"/>
</dbReference>
<dbReference type="GO" id="GO:0015344">
    <property type="term" value="F:siderophore uptake transmembrane transporter activity"/>
    <property type="evidence" value="ECO:0007669"/>
    <property type="project" value="TreeGrafter"/>
</dbReference>
<dbReference type="InterPro" id="IPR037066">
    <property type="entry name" value="Plug_dom_sf"/>
</dbReference>
<dbReference type="Pfam" id="PF07715">
    <property type="entry name" value="Plug"/>
    <property type="match status" value="1"/>
</dbReference>
<dbReference type="Gene3D" id="2.60.40.1120">
    <property type="entry name" value="Carboxypeptidase-like, regulatory domain"/>
    <property type="match status" value="1"/>
</dbReference>
<name>A0A495WDM5_9BACT</name>